<dbReference type="EMBL" id="MDZB01000092">
    <property type="protein sequence ID" value="OGX87141.1"/>
    <property type="molecule type" value="Genomic_DNA"/>
</dbReference>
<evidence type="ECO:0000313" key="3">
    <source>
        <dbReference type="Proteomes" id="UP000176294"/>
    </source>
</evidence>
<reference evidence="2 3" key="1">
    <citation type="submission" date="2016-08" db="EMBL/GenBank/DDBJ databases">
        <title>Hymenobacter coccineus sp. nov., Hymenobacter lapidarius sp. nov. and Hymenobacter glacialis sp. nov., isolated from Antarctic soil.</title>
        <authorList>
            <person name="Sedlacek I."/>
            <person name="Kralova S."/>
            <person name="Kyrova K."/>
            <person name="Maslanova I."/>
            <person name="Stankova E."/>
            <person name="Vrbovska V."/>
            <person name="Nemec M."/>
            <person name="Bartak M."/>
            <person name="Svec P."/>
            <person name="Busse H.-J."/>
            <person name="Pantucek R."/>
        </authorList>
    </citation>
    <scope>NUCLEOTIDE SEQUENCE [LARGE SCALE GENOMIC DNA]</scope>
    <source>
        <strain evidence="2 3">CCM 8643</strain>
    </source>
</reference>
<dbReference type="Proteomes" id="UP000176294">
    <property type="component" value="Unassembled WGS sequence"/>
</dbReference>
<dbReference type="GO" id="GO:0051920">
    <property type="term" value="F:peroxiredoxin activity"/>
    <property type="evidence" value="ECO:0007669"/>
    <property type="project" value="InterPro"/>
</dbReference>
<evidence type="ECO:0000259" key="1">
    <source>
        <dbReference type="Pfam" id="PF02627"/>
    </source>
</evidence>
<dbReference type="Pfam" id="PF02627">
    <property type="entry name" value="CMD"/>
    <property type="match status" value="1"/>
</dbReference>
<proteinExistence type="predicted"/>
<protein>
    <submittedName>
        <fullName evidence="2">Peroxidase</fullName>
    </submittedName>
</protein>
<dbReference type="PANTHER" id="PTHR35446">
    <property type="entry name" value="SI:CH211-175M2.5"/>
    <property type="match status" value="1"/>
</dbReference>
<sequence>MSAPLVTPLGPTANPEVAQLATFFNETLGFCPNSVLTMQHRPAIATAFIELNKAVMANQGRVTSALKRLVGYLSSHAAGCQYCQAHTILAAERYGAPQEQLDHIWEFATHPAFSAAERAALAFAVAASAVPNAVNDELSDALRAHWNEGEIVEILGVVSLFGFLNRWNDSMGTTLESGAVAAGQQYLAGQGWSPGKHA</sequence>
<dbReference type="InterPro" id="IPR029032">
    <property type="entry name" value="AhpD-like"/>
</dbReference>
<keyword evidence="2" id="KW-0575">Peroxidase</keyword>
<dbReference type="STRING" id="1908237.BEN47_11715"/>
<dbReference type="PANTHER" id="PTHR35446:SF2">
    <property type="entry name" value="CARBOXYMUCONOLACTONE DECARBOXYLASE-LIKE DOMAIN-CONTAINING PROTEIN"/>
    <property type="match status" value="1"/>
</dbReference>
<dbReference type="SUPFAM" id="SSF69118">
    <property type="entry name" value="AhpD-like"/>
    <property type="match status" value="1"/>
</dbReference>
<gene>
    <name evidence="2" type="ORF">BEN47_11715</name>
</gene>
<dbReference type="Gene3D" id="1.20.1290.10">
    <property type="entry name" value="AhpD-like"/>
    <property type="match status" value="1"/>
</dbReference>
<comment type="caution">
    <text evidence="2">The sequence shown here is derived from an EMBL/GenBank/DDBJ whole genome shotgun (WGS) entry which is preliminary data.</text>
</comment>
<organism evidence="2 3">
    <name type="scientific">Hymenobacter lapidarius</name>
    <dbReference type="NCBI Taxonomy" id="1908237"/>
    <lineage>
        <taxon>Bacteria</taxon>
        <taxon>Pseudomonadati</taxon>
        <taxon>Bacteroidota</taxon>
        <taxon>Cytophagia</taxon>
        <taxon>Cytophagales</taxon>
        <taxon>Hymenobacteraceae</taxon>
        <taxon>Hymenobacter</taxon>
    </lineage>
</organism>
<keyword evidence="3" id="KW-1185">Reference proteome</keyword>
<feature type="domain" description="Carboxymuconolactone decarboxylase-like" evidence="1">
    <location>
        <begin position="42"/>
        <end position="125"/>
    </location>
</feature>
<evidence type="ECO:0000313" key="2">
    <source>
        <dbReference type="EMBL" id="OGX87141.1"/>
    </source>
</evidence>
<dbReference type="InterPro" id="IPR003779">
    <property type="entry name" value="CMD-like"/>
</dbReference>
<accession>A0A1G1T8E7</accession>
<dbReference type="OrthoDB" id="9801997at2"/>
<keyword evidence="2" id="KW-0560">Oxidoreductase</keyword>
<dbReference type="AlphaFoldDB" id="A0A1G1T8E7"/>
<dbReference type="RefSeq" id="WP_070726529.1">
    <property type="nucleotide sequence ID" value="NZ_MDZB01000092.1"/>
</dbReference>
<name>A0A1G1T8E7_9BACT</name>